<evidence type="ECO:0000313" key="3">
    <source>
        <dbReference type="EMBL" id="CAG9485772.1"/>
    </source>
</evidence>
<accession>A0A8S4HGJ9</accession>
<keyword evidence="2" id="KW-1133">Transmembrane helix</keyword>
<dbReference type="VEuPathDB" id="PlasmoDB:PVPAM_130009800"/>
<dbReference type="Pfam" id="PF05795">
    <property type="entry name" value="Plasmodium_Vir"/>
    <property type="match status" value="1"/>
</dbReference>
<protein>
    <submittedName>
        <fullName evidence="3">(malaria parasite P. vivax) hypothetical protein</fullName>
    </submittedName>
</protein>
<keyword evidence="2" id="KW-0812">Transmembrane</keyword>
<dbReference type="AlphaFoldDB" id="A0A8S4HGJ9"/>
<comment type="caution">
    <text evidence="3">The sequence shown here is derived from an EMBL/GenBank/DDBJ whole genome shotgun (WGS) entry which is preliminary data.</text>
</comment>
<gene>
    <name evidence="3" type="ORF">PVW1_000020200</name>
</gene>
<dbReference type="Proteomes" id="UP000779233">
    <property type="component" value="Unassembled WGS sequence"/>
</dbReference>
<evidence type="ECO:0000256" key="2">
    <source>
        <dbReference type="SAM" id="Phobius"/>
    </source>
</evidence>
<evidence type="ECO:0000256" key="1">
    <source>
        <dbReference type="SAM" id="MobiDB-lite"/>
    </source>
</evidence>
<organism evidence="3 4">
    <name type="scientific">Plasmodium vivax</name>
    <name type="common">malaria parasite P. vivax</name>
    <dbReference type="NCBI Taxonomy" id="5855"/>
    <lineage>
        <taxon>Eukaryota</taxon>
        <taxon>Sar</taxon>
        <taxon>Alveolata</taxon>
        <taxon>Apicomplexa</taxon>
        <taxon>Aconoidasida</taxon>
        <taxon>Haemosporida</taxon>
        <taxon>Plasmodiidae</taxon>
        <taxon>Plasmodium</taxon>
        <taxon>Plasmodium (Plasmodium)</taxon>
    </lineage>
</organism>
<proteinExistence type="predicted"/>
<keyword evidence="2" id="KW-0472">Membrane</keyword>
<feature type="transmembrane region" description="Helical" evidence="2">
    <location>
        <begin position="248"/>
        <end position="273"/>
    </location>
</feature>
<sequence length="324" mass="37885">MASEERSDQYEFFENMDINRMYKAVITVKNDSSLEATTANRTIIACNRNEFSNAQRKTCTKFNKLINSLCSIKSSFGINSILNDSDYNYLNLSVILSLESDGATGNGHLDEFSFSTYQEIDGCFNEAPLKKNFEDIDSDLLKKMKLLDNLYKNYFEIYDIFNSTDEKPNHNCLQYSNACIKDYKNARQLCSDSSDYFYKALMRFKKTYKKFYADAIWKDSSNAEYVLKLPRDYEIENLAFYSMEDETFTLILISLFSSVFAVFVILIYIYMFTPIGSRMRARRKNKKKKFRDQDDNSKKSLQYSDDSYNLGSNSRKYNLSYHST</sequence>
<evidence type="ECO:0000313" key="4">
    <source>
        <dbReference type="Proteomes" id="UP000779233"/>
    </source>
</evidence>
<feature type="compositionally biased region" description="Polar residues" evidence="1">
    <location>
        <begin position="299"/>
        <end position="309"/>
    </location>
</feature>
<name>A0A8S4HGJ9_PLAVI</name>
<reference evidence="3" key="1">
    <citation type="submission" date="2021-09" db="EMBL/GenBank/DDBJ databases">
        <authorList>
            <consortium name="Pathogen Informatics"/>
        </authorList>
    </citation>
    <scope>NUCLEOTIDE SEQUENCE</scope>
    <source>
        <strain evidence="3">PvW1</strain>
    </source>
</reference>
<dbReference type="InterPro" id="IPR008780">
    <property type="entry name" value="Plasmodium_Vir"/>
</dbReference>
<dbReference type="EMBL" id="CAJZCX010000019">
    <property type="protein sequence ID" value="CAG9485772.1"/>
    <property type="molecule type" value="Genomic_DNA"/>
</dbReference>
<feature type="region of interest" description="Disordered" evidence="1">
    <location>
        <begin position="283"/>
        <end position="309"/>
    </location>
</feature>